<name>A0ABY1QBC7_9BACT</name>
<dbReference type="InterPro" id="IPR043968">
    <property type="entry name" value="SGNH"/>
</dbReference>
<dbReference type="Proteomes" id="UP001158067">
    <property type="component" value="Unassembled WGS sequence"/>
</dbReference>
<dbReference type="Pfam" id="PF01757">
    <property type="entry name" value="Acyl_transf_3"/>
    <property type="match status" value="1"/>
</dbReference>
<proteinExistence type="predicted"/>
<dbReference type="InterPro" id="IPR002656">
    <property type="entry name" value="Acyl_transf_3_dom"/>
</dbReference>
<keyword evidence="1" id="KW-1133">Transmembrane helix</keyword>
<feature type="transmembrane region" description="Helical" evidence="1">
    <location>
        <begin position="37"/>
        <end position="70"/>
    </location>
</feature>
<feature type="domain" description="SGNH" evidence="3">
    <location>
        <begin position="438"/>
        <end position="650"/>
    </location>
</feature>
<evidence type="ECO:0000256" key="1">
    <source>
        <dbReference type="SAM" id="Phobius"/>
    </source>
</evidence>
<dbReference type="PANTHER" id="PTHR23028">
    <property type="entry name" value="ACETYLTRANSFERASE"/>
    <property type="match status" value="1"/>
</dbReference>
<feature type="transmembrane region" description="Helical" evidence="1">
    <location>
        <begin position="96"/>
        <end position="115"/>
    </location>
</feature>
<keyword evidence="5" id="KW-1185">Reference proteome</keyword>
<dbReference type="InterPro" id="IPR050879">
    <property type="entry name" value="Acyltransferase_3"/>
</dbReference>
<feature type="domain" description="Acyltransferase 3" evidence="2">
    <location>
        <begin position="31"/>
        <end position="352"/>
    </location>
</feature>
<organism evidence="4 5">
    <name type="scientific">Neorhodopirellula lusitana</name>
    <dbReference type="NCBI Taxonomy" id="445327"/>
    <lineage>
        <taxon>Bacteria</taxon>
        <taxon>Pseudomonadati</taxon>
        <taxon>Planctomycetota</taxon>
        <taxon>Planctomycetia</taxon>
        <taxon>Pirellulales</taxon>
        <taxon>Pirellulaceae</taxon>
        <taxon>Neorhodopirellula</taxon>
    </lineage>
</organism>
<feature type="transmembrane region" description="Helical" evidence="1">
    <location>
        <begin position="211"/>
        <end position="230"/>
    </location>
</feature>
<keyword evidence="1" id="KW-0812">Transmembrane</keyword>
<feature type="transmembrane region" description="Helical" evidence="1">
    <location>
        <begin position="340"/>
        <end position="360"/>
    </location>
</feature>
<feature type="transmembrane region" description="Helical" evidence="1">
    <location>
        <begin position="189"/>
        <end position="205"/>
    </location>
</feature>
<evidence type="ECO:0000313" key="4">
    <source>
        <dbReference type="EMBL" id="SMP66510.1"/>
    </source>
</evidence>
<dbReference type="GO" id="GO:0016746">
    <property type="term" value="F:acyltransferase activity"/>
    <property type="evidence" value="ECO:0007669"/>
    <property type="project" value="UniProtKB-KW"/>
</dbReference>
<gene>
    <name evidence="4" type="ORF">SAMN06265222_1106</name>
</gene>
<dbReference type="PANTHER" id="PTHR23028:SF53">
    <property type="entry name" value="ACYL_TRANSF_3 DOMAIN-CONTAINING PROTEIN"/>
    <property type="match status" value="1"/>
</dbReference>
<evidence type="ECO:0000259" key="2">
    <source>
        <dbReference type="Pfam" id="PF01757"/>
    </source>
</evidence>
<reference evidence="4 5" key="1">
    <citation type="submission" date="2017-05" db="EMBL/GenBank/DDBJ databases">
        <authorList>
            <person name="Varghese N."/>
            <person name="Submissions S."/>
        </authorList>
    </citation>
    <scope>NUCLEOTIDE SEQUENCE [LARGE SCALE GENOMIC DNA]</scope>
    <source>
        <strain evidence="4 5">DSM 25457</strain>
    </source>
</reference>
<comment type="caution">
    <text evidence="4">The sequence shown here is derived from an EMBL/GenBank/DDBJ whole genome shotgun (WGS) entry which is preliminary data.</text>
</comment>
<sequence length="678" mass="75036">MFVCRTWVNAGFVRCCLSEPDMNDCSSYRPDIDGLRAVAVLLVVLFHLDLGVSGGFIGVDVFFVISGYLITQIIQRRMHDGSFSLKEFWIRRIRRIVPAATVMTAVVLFTGYFWLLPSDYQALADSVIAHLRMNANGHFYSSLDYFGPAADQQPMLHTWSLAVEEQFYLIYPILLLVLFRYARRWATVLLWLGFAASLGLSQSMVGSDPTGSFYLLPCRAWELLAGGLLAIHCRRGAVSPAVANLAGGVGGLCILVPAFWFDSGTTFPGFLAMLPCAGAVALIWSGRTAIFAEAHSPLVGRVLGHPSLVSLGKISYSVYLWHWPLVVYAQVRWGDALSPVTRFLMLGMSIGLGQLSYRFIEQPFRQQLRFPIFQRPVLAAVGAWGCLIGFSWLISASNGLPQRLPSSVIRFAAATESNAYEFQVDLLKNGIESIPQIGATDGDVSCLLWGDSHAMALAPGVAAACQSRGIVCSQITYSSTPPLLDFSGHSVWGLDERAPAQNDLVMDHIRSQSFDYVILACKWSGHHKQPTFQPCLEKTLRQIEAAGARCVLVRDVAINDVDVPRELAYSTLFTGSPTPQELMHASHLEVNLASNQLFDELESDQTVVVDPAPLFVREDRWQWIIDGEVMYRDRHHLTILGGQRTQPLFEAVFAEDTPIEYPDSSRVASEDPKSNARF</sequence>
<keyword evidence="4" id="KW-0808">Transferase</keyword>
<accession>A0ABY1QBC7</accession>
<feature type="transmembrane region" description="Helical" evidence="1">
    <location>
        <begin position="372"/>
        <end position="394"/>
    </location>
</feature>
<evidence type="ECO:0000313" key="5">
    <source>
        <dbReference type="Proteomes" id="UP001158067"/>
    </source>
</evidence>
<feature type="transmembrane region" description="Helical" evidence="1">
    <location>
        <begin position="166"/>
        <end position="182"/>
    </location>
</feature>
<feature type="transmembrane region" description="Helical" evidence="1">
    <location>
        <begin position="298"/>
        <end position="320"/>
    </location>
</feature>
<feature type="transmembrane region" description="Helical" evidence="1">
    <location>
        <begin position="242"/>
        <end position="261"/>
    </location>
</feature>
<protein>
    <submittedName>
        <fullName evidence="4">Peptidoglycan/LPS O-acetylase OafA/YrhL, contains acyltransferase and SGNH-hydrolase domains</fullName>
    </submittedName>
</protein>
<keyword evidence="4" id="KW-0012">Acyltransferase</keyword>
<evidence type="ECO:0000259" key="3">
    <source>
        <dbReference type="Pfam" id="PF19040"/>
    </source>
</evidence>
<keyword evidence="1" id="KW-0472">Membrane</keyword>
<feature type="transmembrane region" description="Helical" evidence="1">
    <location>
        <begin position="267"/>
        <end position="286"/>
    </location>
</feature>
<dbReference type="EMBL" id="FXUG01000010">
    <property type="protein sequence ID" value="SMP66510.1"/>
    <property type="molecule type" value="Genomic_DNA"/>
</dbReference>
<dbReference type="Pfam" id="PF19040">
    <property type="entry name" value="SGNH"/>
    <property type="match status" value="1"/>
</dbReference>